<dbReference type="RefSeq" id="XP_070851487.1">
    <property type="nucleotide sequence ID" value="XM_070995386.1"/>
</dbReference>
<dbReference type="PROSITE" id="PS50994">
    <property type="entry name" value="INTEGRASE"/>
    <property type="match status" value="1"/>
</dbReference>
<proteinExistence type="predicted"/>
<dbReference type="InterPro" id="IPR012337">
    <property type="entry name" value="RNaseH-like_sf"/>
</dbReference>
<dbReference type="PANTHER" id="PTHR47331:SF1">
    <property type="entry name" value="GAG-LIKE PROTEIN"/>
    <property type="match status" value="1"/>
</dbReference>
<sequence>MLVSVHSVDCGLRYTPIELKDFELVLRGPERLVRNQGCWPSTDFEAKGAKSPVLERFSTISQALRITGCIMRFKDNASGKVERRFGPLSIEELDYALLAVVRIAQRESFATDLSAVMNSKRLPSRSKLLNLSPILEEGILRVRGRLRHWSLSHERRHPIILPSPHHFTELVIRHSHYLTLHGSAQTRPTTTVQLMGDLPVHRVNPSRPFIATGVDYAGTIEIKAARLRRTSFNKGYIAVFICLATKAVYLEAVTGLTTEHFLLALDRFTGRRGLVQHLYSDNGTNFVADYVMKTVYGQLQADYE</sequence>
<dbReference type="Gene3D" id="3.30.420.10">
    <property type="entry name" value="Ribonuclease H-like superfamily/Ribonuclease H"/>
    <property type="match status" value="1"/>
</dbReference>
<dbReference type="PANTHER" id="PTHR47331">
    <property type="entry name" value="PHD-TYPE DOMAIN-CONTAINING PROTEIN"/>
    <property type="match status" value="1"/>
</dbReference>
<keyword evidence="2" id="KW-1185">Reference proteome</keyword>
<evidence type="ECO:0000259" key="1">
    <source>
        <dbReference type="PROSITE" id="PS50994"/>
    </source>
</evidence>
<evidence type="ECO:0000313" key="3">
    <source>
        <dbReference type="RefSeq" id="XP_070851487.1"/>
    </source>
</evidence>
<dbReference type="Proteomes" id="UP001652628">
    <property type="component" value="Chromosome 3"/>
</dbReference>
<dbReference type="SUPFAM" id="SSF53098">
    <property type="entry name" value="Ribonuclease H-like"/>
    <property type="match status" value="1"/>
</dbReference>
<dbReference type="InterPro" id="IPR001584">
    <property type="entry name" value="Integrase_cat-core"/>
</dbReference>
<protein>
    <recommendedName>
        <fullName evidence="1">Integrase catalytic domain-containing protein</fullName>
    </recommendedName>
</protein>
<organism evidence="2 3">
    <name type="scientific">Drosophila suzukii</name>
    <name type="common">Spotted-wing drosophila fruit fly</name>
    <dbReference type="NCBI Taxonomy" id="28584"/>
    <lineage>
        <taxon>Eukaryota</taxon>
        <taxon>Metazoa</taxon>
        <taxon>Ecdysozoa</taxon>
        <taxon>Arthropoda</taxon>
        <taxon>Hexapoda</taxon>
        <taxon>Insecta</taxon>
        <taxon>Pterygota</taxon>
        <taxon>Neoptera</taxon>
        <taxon>Endopterygota</taxon>
        <taxon>Diptera</taxon>
        <taxon>Brachycera</taxon>
        <taxon>Muscomorpha</taxon>
        <taxon>Ephydroidea</taxon>
        <taxon>Drosophilidae</taxon>
        <taxon>Drosophila</taxon>
        <taxon>Sophophora</taxon>
    </lineage>
</organism>
<dbReference type="GeneID" id="139352756"/>
<feature type="domain" description="Integrase catalytic" evidence="1">
    <location>
        <begin position="204"/>
        <end position="304"/>
    </location>
</feature>
<dbReference type="InterPro" id="IPR036397">
    <property type="entry name" value="RNaseH_sf"/>
</dbReference>
<reference evidence="3" key="1">
    <citation type="submission" date="2025-08" db="UniProtKB">
        <authorList>
            <consortium name="RefSeq"/>
        </authorList>
    </citation>
    <scope>IDENTIFICATION</scope>
</reference>
<accession>A0ABM4TNE1</accession>
<gene>
    <name evidence="3" type="primary">LOC139352756</name>
</gene>
<name>A0ABM4TNE1_DROSZ</name>
<evidence type="ECO:0000313" key="2">
    <source>
        <dbReference type="Proteomes" id="UP001652628"/>
    </source>
</evidence>